<evidence type="ECO:0000256" key="4">
    <source>
        <dbReference type="SAM" id="SignalP"/>
    </source>
</evidence>
<evidence type="ECO:0000313" key="6">
    <source>
        <dbReference type="Proteomes" id="UP001058974"/>
    </source>
</evidence>
<dbReference type="PANTHER" id="PTHR13068">
    <property type="entry name" value="CGI-12 PROTEIN-RELATED"/>
    <property type="match status" value="1"/>
</dbReference>
<dbReference type="GO" id="GO:0003676">
    <property type="term" value="F:nucleic acid binding"/>
    <property type="evidence" value="ECO:0007669"/>
    <property type="project" value="InterPro"/>
</dbReference>
<dbReference type="SMART" id="SM00733">
    <property type="entry name" value="Mterf"/>
    <property type="match status" value="4"/>
</dbReference>
<feature type="chain" id="PRO_5039680476" evidence="4">
    <location>
        <begin position="21"/>
        <end position="587"/>
    </location>
</feature>
<dbReference type="PANTHER" id="PTHR13068:SF103">
    <property type="entry name" value="MITOCHONDRIAL TRANSCRIPTION TERMINATION FACTOR FAMILY PROTEIN"/>
    <property type="match status" value="1"/>
</dbReference>
<organism evidence="5 6">
    <name type="scientific">Pisum sativum</name>
    <name type="common">Garden pea</name>
    <name type="synonym">Lathyrus oleraceus</name>
    <dbReference type="NCBI Taxonomy" id="3888"/>
    <lineage>
        <taxon>Eukaryota</taxon>
        <taxon>Viridiplantae</taxon>
        <taxon>Streptophyta</taxon>
        <taxon>Embryophyta</taxon>
        <taxon>Tracheophyta</taxon>
        <taxon>Spermatophyta</taxon>
        <taxon>Magnoliopsida</taxon>
        <taxon>eudicotyledons</taxon>
        <taxon>Gunneridae</taxon>
        <taxon>Pentapetalae</taxon>
        <taxon>rosids</taxon>
        <taxon>fabids</taxon>
        <taxon>Fabales</taxon>
        <taxon>Fabaceae</taxon>
        <taxon>Papilionoideae</taxon>
        <taxon>50 kb inversion clade</taxon>
        <taxon>NPAAA clade</taxon>
        <taxon>Hologalegina</taxon>
        <taxon>IRL clade</taxon>
        <taxon>Fabeae</taxon>
        <taxon>Lathyrus</taxon>
    </lineage>
</organism>
<keyword evidence="3" id="KW-0809">Transit peptide</keyword>
<keyword evidence="2" id="KW-0805">Transcription regulation</keyword>
<keyword evidence="2" id="KW-0806">Transcription termination</keyword>
<sequence length="587" mass="68542">MFLFPMVTLSLLHNLNLVVHFNPSTHQNPIFSHQNPISSISLKPSPLRCSNSANVPAQSPSPPIRIRRCTKIEAQRALFDYLYYTQCYTFIDADFIAKNSPCFIDELILRVRVNNRDDDFDRALRRYLMYHPINEFEPFLESIGIKQSELKLLLPKDLFFLRDDSVLLDNFHVLFNHGVPRNRMGKIYREAREVFGYGSGVLSKKFESYESLGLSKSSLVKLFVCCPLLLVGDEVDSQFVVVLDWLKRIGIETEWFVSCMCSKRTYRWKMIIDSIELFHQGGYSEKQMYDLFKADPKLLSEGLEKKAFLVIGRLIKLGLDVNEICSCFREHPEMLSSPRMKNLMFVITFMYNIRMEQDVIAHVLHNHMHLLGRHSIKGYKTMCKELGVGKASLCQMIQDDPLKFFGLALKPTQKKDINELSYDPRWYLEKTNFLRKLGYTDNSEEMEIALKKFRGRGDKLLERFDFLIEAGLEYNTVVGMVKQVPAILAIKKTSMQKKIDFLTNTLDYPIERLVRNPKYVLYDLDKIFPRFAMYEWLKKRNAIHRELFLSTIVSISEKQFLKLFVNAHPEGPIVWQTINSLSNKYKN</sequence>
<dbReference type="GO" id="GO:0006353">
    <property type="term" value="P:DNA-templated transcription termination"/>
    <property type="evidence" value="ECO:0007669"/>
    <property type="project" value="UniProtKB-KW"/>
</dbReference>
<comment type="caution">
    <text evidence="5">The sequence shown here is derived from an EMBL/GenBank/DDBJ whole genome shotgun (WGS) entry which is preliminary data.</text>
</comment>
<gene>
    <name evidence="5" type="ORF">KIW84_020891</name>
</gene>
<dbReference type="Gramene" id="Psat02G0089100-T1">
    <property type="protein sequence ID" value="KAI5433798.1"/>
    <property type="gene ID" value="KIW84_020891"/>
</dbReference>
<evidence type="ECO:0000256" key="1">
    <source>
        <dbReference type="ARBA" id="ARBA00007692"/>
    </source>
</evidence>
<proteinExistence type="inferred from homology"/>
<name>A0A9D4Y6B5_PEA</name>
<dbReference type="Gene3D" id="1.25.70.10">
    <property type="entry name" value="Transcription termination factor 3, mitochondrial"/>
    <property type="match status" value="2"/>
</dbReference>
<dbReference type="OrthoDB" id="764594at2759"/>
<keyword evidence="4" id="KW-0732">Signal</keyword>
<dbReference type="EMBL" id="JAMSHJ010000002">
    <property type="protein sequence ID" value="KAI5433798.1"/>
    <property type="molecule type" value="Genomic_DNA"/>
</dbReference>
<dbReference type="Proteomes" id="UP001058974">
    <property type="component" value="Chromosome 2"/>
</dbReference>
<reference evidence="5 6" key="1">
    <citation type="journal article" date="2022" name="Nat. Genet.">
        <title>Improved pea reference genome and pan-genome highlight genomic features and evolutionary characteristics.</title>
        <authorList>
            <person name="Yang T."/>
            <person name="Liu R."/>
            <person name="Luo Y."/>
            <person name="Hu S."/>
            <person name="Wang D."/>
            <person name="Wang C."/>
            <person name="Pandey M.K."/>
            <person name="Ge S."/>
            <person name="Xu Q."/>
            <person name="Li N."/>
            <person name="Li G."/>
            <person name="Huang Y."/>
            <person name="Saxena R.K."/>
            <person name="Ji Y."/>
            <person name="Li M."/>
            <person name="Yan X."/>
            <person name="He Y."/>
            <person name="Liu Y."/>
            <person name="Wang X."/>
            <person name="Xiang C."/>
            <person name="Varshney R.K."/>
            <person name="Ding H."/>
            <person name="Gao S."/>
            <person name="Zong X."/>
        </authorList>
    </citation>
    <scope>NUCLEOTIDE SEQUENCE [LARGE SCALE GENOMIC DNA]</scope>
    <source>
        <strain evidence="5 6">cv. Zhongwan 6</strain>
    </source>
</reference>
<protein>
    <submittedName>
        <fullName evidence="5">Uncharacterized protein</fullName>
    </submittedName>
</protein>
<dbReference type="AlphaFoldDB" id="A0A9D4Y6B5"/>
<dbReference type="InterPro" id="IPR038538">
    <property type="entry name" value="MTERF_sf"/>
</dbReference>
<dbReference type="Pfam" id="PF02536">
    <property type="entry name" value="mTERF"/>
    <property type="match status" value="2"/>
</dbReference>
<evidence type="ECO:0000256" key="3">
    <source>
        <dbReference type="ARBA" id="ARBA00022946"/>
    </source>
</evidence>
<accession>A0A9D4Y6B5</accession>
<keyword evidence="6" id="KW-1185">Reference proteome</keyword>
<keyword evidence="2" id="KW-0804">Transcription</keyword>
<feature type="signal peptide" evidence="4">
    <location>
        <begin position="1"/>
        <end position="20"/>
    </location>
</feature>
<evidence type="ECO:0000313" key="5">
    <source>
        <dbReference type="EMBL" id="KAI5433798.1"/>
    </source>
</evidence>
<evidence type="ECO:0000256" key="2">
    <source>
        <dbReference type="ARBA" id="ARBA00022472"/>
    </source>
</evidence>
<dbReference type="InterPro" id="IPR003690">
    <property type="entry name" value="MTERF"/>
</dbReference>
<comment type="similarity">
    <text evidence="1">Belongs to the mTERF family.</text>
</comment>